<feature type="compositionally biased region" description="Low complexity" evidence="1">
    <location>
        <begin position="36"/>
        <end position="51"/>
    </location>
</feature>
<dbReference type="InterPro" id="IPR044708">
    <property type="entry name" value="CPR5"/>
</dbReference>
<dbReference type="AlphaFoldDB" id="A0AAN9XVF5"/>
<feature type="region of interest" description="Disordered" evidence="1">
    <location>
        <begin position="29"/>
        <end position="65"/>
    </location>
</feature>
<dbReference type="PANTHER" id="PTHR35322:SF2">
    <property type="entry name" value="PROTEIN CPR-5"/>
    <property type="match status" value="1"/>
</dbReference>
<feature type="region of interest" description="Disordered" evidence="1">
    <location>
        <begin position="261"/>
        <end position="337"/>
    </location>
</feature>
<feature type="compositionally biased region" description="Basic and acidic residues" evidence="1">
    <location>
        <begin position="261"/>
        <end position="282"/>
    </location>
</feature>
<comment type="caution">
    <text evidence="3">The sequence shown here is derived from an EMBL/GenBank/DDBJ whole genome shotgun (WGS) entry which is preliminary data.</text>
</comment>
<evidence type="ECO:0000313" key="3">
    <source>
        <dbReference type="EMBL" id="KAK7410837.1"/>
    </source>
</evidence>
<feature type="transmembrane region" description="Helical" evidence="2">
    <location>
        <begin position="582"/>
        <end position="602"/>
    </location>
</feature>
<evidence type="ECO:0008006" key="5">
    <source>
        <dbReference type="Google" id="ProtNLM"/>
    </source>
</evidence>
<feature type="region of interest" description="Disordered" evidence="1">
    <location>
        <begin position="178"/>
        <end position="248"/>
    </location>
</feature>
<keyword evidence="2" id="KW-0812">Transmembrane</keyword>
<evidence type="ECO:0000256" key="1">
    <source>
        <dbReference type="SAM" id="MobiDB-lite"/>
    </source>
</evidence>
<feature type="transmembrane region" description="Helical" evidence="2">
    <location>
        <begin position="551"/>
        <end position="570"/>
    </location>
</feature>
<evidence type="ECO:0000256" key="2">
    <source>
        <dbReference type="SAM" id="Phobius"/>
    </source>
</evidence>
<accession>A0AAN9XVF5</accession>
<gene>
    <name evidence="3" type="ORF">VNO78_01980</name>
</gene>
<reference evidence="3 4" key="1">
    <citation type="submission" date="2024-01" db="EMBL/GenBank/DDBJ databases">
        <title>The genomes of 5 underutilized Papilionoideae crops provide insights into root nodulation and disease resistanc.</title>
        <authorList>
            <person name="Jiang F."/>
        </authorList>
    </citation>
    <scope>NUCLEOTIDE SEQUENCE [LARGE SCALE GENOMIC DNA]</scope>
    <source>
        <strain evidence="3">DUOXIRENSHENG_FW03</strain>
        <tissue evidence="3">Leaves</tissue>
    </source>
</reference>
<feature type="compositionally biased region" description="Basic and acidic residues" evidence="1">
    <location>
        <begin position="190"/>
        <end position="248"/>
    </location>
</feature>
<dbReference type="PANTHER" id="PTHR35322">
    <property type="entry name" value="PROTEIN CPR-5"/>
    <property type="match status" value="1"/>
</dbReference>
<keyword evidence="2" id="KW-1133">Transmembrane helix</keyword>
<organism evidence="3 4">
    <name type="scientific">Psophocarpus tetragonolobus</name>
    <name type="common">Winged bean</name>
    <name type="synonym">Dolichos tetragonolobus</name>
    <dbReference type="NCBI Taxonomy" id="3891"/>
    <lineage>
        <taxon>Eukaryota</taxon>
        <taxon>Viridiplantae</taxon>
        <taxon>Streptophyta</taxon>
        <taxon>Embryophyta</taxon>
        <taxon>Tracheophyta</taxon>
        <taxon>Spermatophyta</taxon>
        <taxon>Magnoliopsida</taxon>
        <taxon>eudicotyledons</taxon>
        <taxon>Gunneridae</taxon>
        <taxon>Pentapetalae</taxon>
        <taxon>rosids</taxon>
        <taxon>fabids</taxon>
        <taxon>Fabales</taxon>
        <taxon>Fabaceae</taxon>
        <taxon>Papilionoideae</taxon>
        <taxon>50 kb inversion clade</taxon>
        <taxon>NPAAA clade</taxon>
        <taxon>indigoferoid/millettioid clade</taxon>
        <taxon>Phaseoleae</taxon>
        <taxon>Psophocarpus</taxon>
    </lineage>
</organism>
<feature type="transmembrane region" description="Helical" evidence="2">
    <location>
        <begin position="520"/>
        <end position="539"/>
    </location>
</feature>
<dbReference type="EMBL" id="JAYMYS010000001">
    <property type="protein sequence ID" value="KAK7410837.1"/>
    <property type="molecule type" value="Genomic_DNA"/>
</dbReference>
<dbReference type="GO" id="GO:0010090">
    <property type="term" value="P:trichome morphogenesis"/>
    <property type="evidence" value="ECO:0007669"/>
    <property type="project" value="InterPro"/>
</dbReference>
<keyword evidence="4" id="KW-1185">Reference proteome</keyword>
<name>A0AAN9XVF5_PSOTE</name>
<protein>
    <recommendedName>
        <fullName evidence="5">Protein CPR-5</fullName>
    </recommendedName>
</protein>
<keyword evidence="2" id="KW-0472">Membrane</keyword>
<evidence type="ECO:0000313" key="4">
    <source>
        <dbReference type="Proteomes" id="UP001386955"/>
    </source>
</evidence>
<dbReference type="GO" id="GO:0006952">
    <property type="term" value="P:defense response"/>
    <property type="evidence" value="ECO:0007669"/>
    <property type="project" value="InterPro"/>
</dbReference>
<dbReference type="Proteomes" id="UP001386955">
    <property type="component" value="Unassembled WGS sequence"/>
</dbReference>
<feature type="transmembrane region" description="Helical" evidence="2">
    <location>
        <begin position="628"/>
        <end position="650"/>
    </location>
</feature>
<proteinExistence type="predicted"/>
<feature type="compositionally biased region" description="Basic and acidic residues" evidence="1">
    <location>
        <begin position="299"/>
        <end position="317"/>
    </location>
</feature>
<dbReference type="GO" id="GO:0010150">
    <property type="term" value="P:leaf senescence"/>
    <property type="evidence" value="ECO:0007669"/>
    <property type="project" value="InterPro"/>
</dbReference>
<sequence>MEASFSFATHTAVTDNCLSKATSINECESNALMRNTTQSSEASDTTSSSSSQKGKGKGKRVPCKRLNPKVLIRRHRANNVDTIGLPLGMSFAAVMAQVLYRRDAAPESMSPNHLSTMCSSAIKESLVSVFGDKLDGLMRNFEQSFSSTLSTLQLIYESSNSIDENKLNNTKMEFVSSNLTPNQGECSGDIVKEDGHAKPSHAEIQDKSISRDSPEEVRDNHHMDSIGRDSLEEGGHKFHKDSISRDSPEEVMDNLHHMDSIGRDSLEEGGHKFRKDSISRDPPEEDGDNFHMNSVNCDSPKEGGDNFHTDSICHDSPEDGGDNFHMNSVSLDSPQEGKDNFDMDSVSRDLSLYAQSNQMVSFSQISFGSVNNPMVSIVEKSIVEQCRSNDLKTLELGLKMKELKLKEDELALNLDSNNLNRSKLAIGESKQSFKEEKFKTQLEDTRHCELKKKCIDCLITGLFIMSSSLLYGAYVYSHERITEATASCIPSTQESSSWWTPKSVILINSRLHILWCQVQVMSRMLFGVLMIFAVAYLLMQRSTTSSQTMPVTFVLLMLGIGCGYCGKLCVETLGGNGNVWLLYWEILCLLYFLSLCWTSALFRILHGPVTASQTIKENPIFRYWIRRFLFYATLLVFLPLFCGLMPFASLDQWKDHFTLKESDFNVFE</sequence>
<feature type="compositionally biased region" description="Basic residues" evidence="1">
    <location>
        <begin position="54"/>
        <end position="65"/>
    </location>
</feature>